<feature type="transmembrane region" description="Helical" evidence="1">
    <location>
        <begin position="127"/>
        <end position="151"/>
    </location>
</feature>
<gene>
    <name evidence="2" type="ORF">BRLA_c007240</name>
</gene>
<evidence type="ECO:0000313" key="2">
    <source>
        <dbReference type="EMBL" id="AIG25082.1"/>
    </source>
</evidence>
<dbReference type="GO" id="GO:0016787">
    <property type="term" value="F:hydrolase activity"/>
    <property type="evidence" value="ECO:0007669"/>
    <property type="project" value="UniProtKB-KW"/>
</dbReference>
<feature type="transmembrane region" description="Helical" evidence="1">
    <location>
        <begin position="157"/>
        <end position="173"/>
    </location>
</feature>
<keyword evidence="1" id="KW-1133">Transmembrane helix</keyword>
<dbReference type="PANTHER" id="PTHR40031">
    <property type="entry name" value="HYPOTHETICAL MEMBRANE SPANNING PROTEIN"/>
    <property type="match status" value="1"/>
</dbReference>
<dbReference type="Pfam" id="PF04307">
    <property type="entry name" value="YdjM"/>
    <property type="match status" value="1"/>
</dbReference>
<dbReference type="Proteomes" id="UP000005850">
    <property type="component" value="Chromosome"/>
</dbReference>
<dbReference type="KEGG" id="blr:BRLA_c007240"/>
<dbReference type="RefSeq" id="WP_003335426.1">
    <property type="nucleotide sequence ID" value="NZ_CP007806.1"/>
</dbReference>
<keyword evidence="1" id="KW-0812">Transmembrane</keyword>
<reference evidence="2 3" key="1">
    <citation type="journal article" date="2011" name="J. Bacteriol.">
        <title>Genome sequence of Brevibacillus laterosporus LMG 15441, a pathogen of invertebrates.</title>
        <authorList>
            <person name="Djukic M."/>
            <person name="Poehlein A."/>
            <person name="Thurmer A."/>
            <person name="Daniel R."/>
        </authorList>
    </citation>
    <scope>NUCLEOTIDE SEQUENCE [LARGE SCALE GENOMIC DNA]</scope>
    <source>
        <strain evidence="2 3">LMG 15441</strain>
    </source>
</reference>
<dbReference type="eggNOG" id="COG1988">
    <property type="taxonomic scope" value="Bacteria"/>
</dbReference>
<dbReference type="AlphaFoldDB" id="A0A075QXI3"/>
<dbReference type="EMBL" id="CP007806">
    <property type="protein sequence ID" value="AIG25082.1"/>
    <property type="molecule type" value="Genomic_DNA"/>
</dbReference>
<feature type="transmembrane region" description="Helical" evidence="1">
    <location>
        <begin position="93"/>
        <end position="115"/>
    </location>
</feature>
<accession>A0A075QXI3</accession>
<evidence type="ECO:0000313" key="3">
    <source>
        <dbReference type="Proteomes" id="UP000005850"/>
    </source>
</evidence>
<dbReference type="PANTHER" id="PTHR40031:SF1">
    <property type="entry name" value="MEMBRANE-BOUND METAL-DEPENDENT HYDROLASE"/>
    <property type="match status" value="1"/>
</dbReference>
<keyword evidence="3" id="KW-1185">Reference proteome</keyword>
<dbReference type="InterPro" id="IPR053170">
    <property type="entry name" value="Transcription_regulator"/>
</dbReference>
<keyword evidence="2" id="KW-0378">Hydrolase</keyword>
<name>A0A075QXI3_BRELA</name>
<keyword evidence="1" id="KW-0472">Membrane</keyword>
<organism evidence="2 3">
    <name type="scientific">Brevibacillus laterosporus LMG 15441</name>
    <dbReference type="NCBI Taxonomy" id="1042163"/>
    <lineage>
        <taxon>Bacteria</taxon>
        <taxon>Bacillati</taxon>
        <taxon>Bacillota</taxon>
        <taxon>Bacilli</taxon>
        <taxon>Bacillales</taxon>
        <taxon>Paenibacillaceae</taxon>
        <taxon>Brevibacillus</taxon>
    </lineage>
</organism>
<dbReference type="STRING" id="1042163.BRLA_c007240"/>
<protein>
    <submittedName>
        <fullName evidence="2">Putative membrane-bound metal-dependent hydrolase</fullName>
    </submittedName>
</protein>
<dbReference type="HOGENOM" id="CLU_067817_2_0_9"/>
<dbReference type="InterPro" id="IPR007404">
    <property type="entry name" value="YdjM-like"/>
</dbReference>
<sequence length="335" mass="38479">MDTATHFAIGFGLAALAHLDPVVANDPGLAEAVMIGTVIGQQAPDFDGFTRLLGNATYIRNHRGASHSIPAIFIWTLSICGLIQYFIPQVHWGHLLGWTFFAVFLHVFVDIFNAYGTQALRPFNRKWVALCTMFIFDPLIFALHIIGLLLWAAGAEPGKLFLVIYLFIALYYVKRYRVHARELAYLQSSLGLKGEYTLIPTYSWSNWTFVVKTTQQWYVGEMHQGSEPLVLDIFPIPKEEPELITITRQDKKVQAFLSFTHHVHAEVIQRSFGYEVKWKDLRYRAKHMGKSHYMLVAVVYLDQNKQIRDSFVGWIHHSEDQLTKKLNPQKEIQVN</sequence>
<evidence type="ECO:0000256" key="1">
    <source>
        <dbReference type="SAM" id="Phobius"/>
    </source>
</evidence>
<proteinExistence type="predicted"/>
<feature type="transmembrane region" description="Helical" evidence="1">
    <location>
        <begin position="69"/>
        <end position="87"/>
    </location>
</feature>